<accession>B7KMB5</accession>
<dbReference type="EMBL" id="CP001292">
    <property type="protein sequence ID" value="ACK73937.1"/>
    <property type="molecule type" value="Genomic_DNA"/>
</dbReference>
<keyword evidence="1" id="KW-0614">Plasmid</keyword>
<keyword evidence="2" id="KW-1185">Reference proteome</keyword>
<dbReference type="eggNOG" id="ENOG503134T">
    <property type="taxonomic scope" value="Bacteria"/>
</dbReference>
<dbReference type="Proteomes" id="UP000002384">
    <property type="component" value="Plasmid pP742401"/>
</dbReference>
<evidence type="ECO:0000313" key="2">
    <source>
        <dbReference type="Proteomes" id="UP000002384"/>
    </source>
</evidence>
<dbReference type="AlphaFoldDB" id="B7KMB5"/>
<dbReference type="OrthoDB" id="517697at2"/>
<protein>
    <recommendedName>
        <fullName evidence="3">CopG family transcriptional regulator</fullName>
    </recommendedName>
</protein>
<dbReference type="RefSeq" id="WP_012599832.1">
    <property type="nucleotide sequence ID" value="NC_011738.1"/>
</dbReference>
<dbReference type="HOGENOM" id="CLU_198993_0_0_3"/>
<dbReference type="KEGG" id="cyc:PCC7424_5890"/>
<gene>
    <name evidence="1" type="ordered locus">PCC7424_5890</name>
</gene>
<name>B7KMB5_GLOC7</name>
<evidence type="ECO:0008006" key="3">
    <source>
        <dbReference type="Google" id="ProtNLM"/>
    </source>
</evidence>
<organism evidence="1 2">
    <name type="scientific">Gloeothece citriformis (strain PCC 7424)</name>
    <name type="common">Cyanothece sp. (strain PCC 7424)</name>
    <dbReference type="NCBI Taxonomy" id="65393"/>
    <lineage>
        <taxon>Bacteria</taxon>
        <taxon>Bacillati</taxon>
        <taxon>Cyanobacteriota</taxon>
        <taxon>Cyanophyceae</taxon>
        <taxon>Oscillatoriophycideae</taxon>
        <taxon>Chroococcales</taxon>
        <taxon>Aphanothecaceae</taxon>
        <taxon>Gloeothece</taxon>
        <taxon>Gloeothece citriformis</taxon>
    </lineage>
</organism>
<geneLocation type="plasmid" evidence="1 2">
    <name>pP742401</name>
</geneLocation>
<evidence type="ECO:0000313" key="1">
    <source>
        <dbReference type="EMBL" id="ACK73937.1"/>
    </source>
</evidence>
<sequence>MSKQKIAITLDDNLVIFLDQQAGGNRSEYLNNLIKEERKKFIQAQLKESLTEELESASYQQEIKDWDGVVGDGINGER</sequence>
<reference evidence="2" key="1">
    <citation type="journal article" date="2011" name="MBio">
        <title>Novel metabolic attributes of the genus Cyanothece, comprising a group of unicellular nitrogen-fixing Cyanobacteria.</title>
        <authorList>
            <person name="Bandyopadhyay A."/>
            <person name="Elvitigala T."/>
            <person name="Welsh E."/>
            <person name="Stockel J."/>
            <person name="Liberton M."/>
            <person name="Min H."/>
            <person name="Sherman L.A."/>
            <person name="Pakrasi H.B."/>
        </authorList>
    </citation>
    <scope>NUCLEOTIDE SEQUENCE [LARGE SCALE GENOMIC DNA]</scope>
    <source>
        <strain evidence="2">PCC 7424</strain>
        <plasmid evidence="2">pP742401</plasmid>
    </source>
</reference>
<proteinExistence type="predicted"/>